<feature type="transmembrane region" description="Helical" evidence="8">
    <location>
        <begin position="278"/>
        <end position="300"/>
    </location>
</feature>
<dbReference type="InterPro" id="IPR038665">
    <property type="entry name" value="Voltage-dep_anion_channel_sf"/>
</dbReference>
<feature type="transmembrane region" description="Helical" evidence="8">
    <location>
        <begin position="58"/>
        <end position="81"/>
    </location>
</feature>
<dbReference type="RefSeq" id="WP_179480713.1">
    <property type="nucleotide sequence ID" value="NZ_JACCFW010000001.1"/>
</dbReference>
<feature type="transmembrane region" description="Helical" evidence="8">
    <location>
        <begin position="312"/>
        <end position="334"/>
    </location>
</feature>
<accession>A0A853DKI2</accession>
<evidence type="ECO:0000256" key="3">
    <source>
        <dbReference type="ARBA" id="ARBA00022448"/>
    </source>
</evidence>
<feature type="transmembrane region" description="Helical" evidence="8">
    <location>
        <begin position="201"/>
        <end position="224"/>
    </location>
</feature>
<gene>
    <name evidence="9" type="ORF">HNR15_001628</name>
</gene>
<dbReference type="PANTHER" id="PTHR31686:SF1">
    <property type="entry name" value="SULFITE EFFLUX PUMP SSU1"/>
    <property type="match status" value="1"/>
</dbReference>
<comment type="subcellular location">
    <subcellularLocation>
        <location evidence="1">Cell membrane</location>
        <topology evidence="1">Multi-pass membrane protein</topology>
    </subcellularLocation>
</comment>
<evidence type="ECO:0000256" key="2">
    <source>
        <dbReference type="ARBA" id="ARBA00008566"/>
    </source>
</evidence>
<dbReference type="AlphaFoldDB" id="A0A853DKI2"/>
<dbReference type="Pfam" id="PF03595">
    <property type="entry name" value="SLAC1"/>
    <property type="match status" value="1"/>
</dbReference>
<dbReference type="GO" id="GO:0055085">
    <property type="term" value="P:transmembrane transport"/>
    <property type="evidence" value="ECO:0007669"/>
    <property type="project" value="InterPro"/>
</dbReference>
<keyword evidence="10" id="KW-1185">Reference proteome</keyword>
<evidence type="ECO:0000256" key="8">
    <source>
        <dbReference type="SAM" id="Phobius"/>
    </source>
</evidence>
<dbReference type="PANTHER" id="PTHR31686">
    <property type="match status" value="1"/>
</dbReference>
<evidence type="ECO:0000256" key="7">
    <source>
        <dbReference type="ARBA" id="ARBA00023136"/>
    </source>
</evidence>
<evidence type="ECO:0000256" key="6">
    <source>
        <dbReference type="ARBA" id="ARBA00022989"/>
    </source>
</evidence>
<comment type="caution">
    <text evidence="9">The sequence shown here is derived from an EMBL/GenBank/DDBJ whole genome shotgun (WGS) entry which is preliminary data.</text>
</comment>
<dbReference type="Proteomes" id="UP000571817">
    <property type="component" value="Unassembled WGS sequence"/>
</dbReference>
<evidence type="ECO:0000313" key="9">
    <source>
        <dbReference type="EMBL" id="NYJ74665.1"/>
    </source>
</evidence>
<evidence type="ECO:0000256" key="4">
    <source>
        <dbReference type="ARBA" id="ARBA00022475"/>
    </source>
</evidence>
<keyword evidence="4" id="KW-1003">Cell membrane</keyword>
<feature type="transmembrane region" description="Helical" evidence="8">
    <location>
        <begin position="166"/>
        <end position="189"/>
    </location>
</feature>
<reference evidence="9 10" key="1">
    <citation type="submission" date="2020-07" db="EMBL/GenBank/DDBJ databases">
        <title>Sequencing the genomes of 1000 actinobacteria strains.</title>
        <authorList>
            <person name="Klenk H.-P."/>
        </authorList>
    </citation>
    <scope>NUCLEOTIDE SEQUENCE [LARGE SCALE GENOMIC DNA]</scope>
    <source>
        <strain evidence="9 10">DSM 29531</strain>
    </source>
</reference>
<evidence type="ECO:0000256" key="5">
    <source>
        <dbReference type="ARBA" id="ARBA00022692"/>
    </source>
</evidence>
<evidence type="ECO:0000256" key="1">
    <source>
        <dbReference type="ARBA" id="ARBA00004651"/>
    </source>
</evidence>
<keyword evidence="3" id="KW-0813">Transport</keyword>
<protein>
    <submittedName>
        <fullName evidence="9">C4-dicarboxylate transporter/malic acid transport protein</fullName>
    </submittedName>
</protein>
<evidence type="ECO:0000313" key="10">
    <source>
        <dbReference type="Proteomes" id="UP000571817"/>
    </source>
</evidence>
<feature type="transmembrane region" description="Helical" evidence="8">
    <location>
        <begin position="236"/>
        <end position="258"/>
    </location>
</feature>
<keyword evidence="6 8" id="KW-1133">Transmembrane helix</keyword>
<dbReference type="InterPro" id="IPR004695">
    <property type="entry name" value="SLAC1/Mae1/Ssu1/TehA"/>
</dbReference>
<dbReference type="EMBL" id="JACCFW010000001">
    <property type="protein sequence ID" value="NYJ74665.1"/>
    <property type="molecule type" value="Genomic_DNA"/>
</dbReference>
<feature type="transmembrane region" description="Helical" evidence="8">
    <location>
        <begin position="340"/>
        <end position="360"/>
    </location>
</feature>
<keyword evidence="7 8" id="KW-0472">Membrane</keyword>
<dbReference type="InterPro" id="IPR051629">
    <property type="entry name" value="Sulfite_efflux_TDT"/>
</dbReference>
<name>A0A853DKI2_9MICO</name>
<dbReference type="Gene3D" id="1.50.10.150">
    <property type="entry name" value="Voltage-dependent anion channel"/>
    <property type="match status" value="1"/>
</dbReference>
<sequence length="380" mass="39551">MTQTLRPPRARPTGGVFGELSGASPLAYVGPNWFAAVMGTGIVAVAAVGLPVQPAGTAYAALIVWVWAATLLVVLCAATVAHWVRHPAAARSHLDHPVMGHFYGAPAMAFMTVGAGALAVGRPLLGPHLAVLIDAWMWTAGTAMGLATTVVVPYRAFVRGSATADAAFGGWLMPVVPPMVSAATGAALIPHLPSGWAREAMLLVCYGCFAVTVLCSLVIVPLICRRLWCHGAGAAALVPTFWIVLGPLGQSVTAVHHLGVVAPSVLGPTYGAPFRRMILLYGLPVWGLAMLWLGLVVVLTARTVRDGMPFGLPWWSFTFPVGTMVTGTSALAKFTGSEPLTVVACLLFAGLVIAWVTVTVRTARGVWSGRLLAAPAQVTS</sequence>
<feature type="transmembrane region" description="Helical" evidence="8">
    <location>
        <begin position="33"/>
        <end position="52"/>
    </location>
</feature>
<dbReference type="CDD" id="cd09320">
    <property type="entry name" value="TDT_like_2"/>
    <property type="match status" value="1"/>
</dbReference>
<feature type="transmembrane region" description="Helical" evidence="8">
    <location>
        <begin position="135"/>
        <end position="154"/>
    </location>
</feature>
<organism evidence="9 10">
    <name type="scientific">Allobranchiibius huperziae</name>
    <dbReference type="NCBI Taxonomy" id="1874116"/>
    <lineage>
        <taxon>Bacteria</taxon>
        <taxon>Bacillati</taxon>
        <taxon>Actinomycetota</taxon>
        <taxon>Actinomycetes</taxon>
        <taxon>Micrococcales</taxon>
        <taxon>Dermacoccaceae</taxon>
        <taxon>Allobranchiibius</taxon>
    </lineage>
</organism>
<proteinExistence type="inferred from homology"/>
<comment type="similarity">
    <text evidence="2">Belongs to the tellurite-resistance/dicarboxylate transporter (TDT) family.</text>
</comment>
<dbReference type="GO" id="GO:0005886">
    <property type="term" value="C:plasma membrane"/>
    <property type="evidence" value="ECO:0007669"/>
    <property type="project" value="UniProtKB-SubCell"/>
</dbReference>
<feature type="transmembrane region" description="Helical" evidence="8">
    <location>
        <begin position="102"/>
        <end position="120"/>
    </location>
</feature>
<keyword evidence="5 8" id="KW-0812">Transmembrane</keyword>